<keyword evidence="3" id="KW-1185">Reference proteome</keyword>
<dbReference type="OrthoDB" id="2151701at2759"/>
<proteinExistence type="predicted"/>
<comment type="caution">
    <text evidence="2">The sequence shown here is derived from an EMBL/GenBank/DDBJ whole genome shotgun (WGS) entry which is preliminary data.</text>
</comment>
<name>A0A1Y2C620_9FUNG</name>
<evidence type="ECO:0000313" key="3">
    <source>
        <dbReference type="Proteomes" id="UP000193642"/>
    </source>
</evidence>
<dbReference type="EMBL" id="MCGO01000028">
    <property type="protein sequence ID" value="ORY42488.1"/>
    <property type="molecule type" value="Genomic_DNA"/>
</dbReference>
<organism evidence="2 3">
    <name type="scientific">Rhizoclosmatium globosum</name>
    <dbReference type="NCBI Taxonomy" id="329046"/>
    <lineage>
        <taxon>Eukaryota</taxon>
        <taxon>Fungi</taxon>
        <taxon>Fungi incertae sedis</taxon>
        <taxon>Chytridiomycota</taxon>
        <taxon>Chytridiomycota incertae sedis</taxon>
        <taxon>Chytridiomycetes</taxon>
        <taxon>Chytridiales</taxon>
        <taxon>Chytriomycetaceae</taxon>
        <taxon>Rhizoclosmatium</taxon>
    </lineage>
</organism>
<reference evidence="2 3" key="1">
    <citation type="submission" date="2016-07" db="EMBL/GenBank/DDBJ databases">
        <title>Pervasive Adenine N6-methylation of Active Genes in Fungi.</title>
        <authorList>
            <consortium name="DOE Joint Genome Institute"/>
            <person name="Mondo S.J."/>
            <person name="Dannebaum R.O."/>
            <person name="Kuo R.C."/>
            <person name="Labutti K."/>
            <person name="Haridas S."/>
            <person name="Kuo A."/>
            <person name="Salamov A."/>
            <person name="Ahrendt S.R."/>
            <person name="Lipzen A."/>
            <person name="Sullivan W."/>
            <person name="Andreopoulos W.B."/>
            <person name="Clum A."/>
            <person name="Lindquist E."/>
            <person name="Daum C."/>
            <person name="Ramamoorthy G.K."/>
            <person name="Gryganskyi A."/>
            <person name="Culley D."/>
            <person name="Magnuson J.K."/>
            <person name="James T.Y."/>
            <person name="O'Malley M.A."/>
            <person name="Stajich J.E."/>
            <person name="Spatafora J.W."/>
            <person name="Visel A."/>
            <person name="Grigoriev I.V."/>
        </authorList>
    </citation>
    <scope>NUCLEOTIDE SEQUENCE [LARGE SCALE GENOMIC DNA]</scope>
    <source>
        <strain evidence="2 3">JEL800</strain>
    </source>
</reference>
<accession>A0A1Y2C620</accession>
<sequence>MTWERYCSWIQTTFGSQLTLTQAIEAMENLNQSKSATLYSAQFNELISAIAAAGVTYDVKHLCVKYLQGLKLHLRTMPELFRITDNLDRLQQEAEKLDDLMFRHGKRTNNNGNNNAHQKSPRQYGNFPRRSTMPSFQSSFPNASADDPMDLTNTQQFQRPPSRFRRLSPEEKAFYRSKGWCTYCQSKHHKTDHCQKQ</sequence>
<dbReference type="AlphaFoldDB" id="A0A1Y2C620"/>
<protein>
    <submittedName>
        <fullName evidence="2">Uncharacterized protein</fullName>
    </submittedName>
</protein>
<gene>
    <name evidence="2" type="ORF">BCR33DRAFT_718184</name>
</gene>
<feature type="region of interest" description="Disordered" evidence="1">
    <location>
        <begin position="105"/>
        <end position="125"/>
    </location>
</feature>
<evidence type="ECO:0000256" key="1">
    <source>
        <dbReference type="SAM" id="MobiDB-lite"/>
    </source>
</evidence>
<dbReference type="Proteomes" id="UP000193642">
    <property type="component" value="Unassembled WGS sequence"/>
</dbReference>
<evidence type="ECO:0000313" key="2">
    <source>
        <dbReference type="EMBL" id="ORY42488.1"/>
    </source>
</evidence>